<proteinExistence type="predicted"/>
<gene>
    <name evidence="1" type="ORF">Tco_1053597</name>
</gene>
<accession>A0ABQ5GV50</accession>
<sequence length="123" mass="12968">MVEDVGDVKKKKLVLPRATGPRSRSVLNVGARASGVDNVGGKRAVRTMFIVLGLRALGNLNQQPLALANLDQQIFLPPSSSVRKPRSDAKITNCILGELEFAGIVASIAVLGSSGGCWSIQMV</sequence>
<protein>
    <submittedName>
        <fullName evidence="1">Uncharacterized protein</fullName>
    </submittedName>
</protein>
<reference evidence="1" key="2">
    <citation type="submission" date="2022-01" db="EMBL/GenBank/DDBJ databases">
        <authorList>
            <person name="Yamashiro T."/>
            <person name="Shiraishi A."/>
            <person name="Satake H."/>
            <person name="Nakayama K."/>
        </authorList>
    </citation>
    <scope>NUCLEOTIDE SEQUENCE</scope>
</reference>
<dbReference type="EMBL" id="BQNB010018882">
    <property type="protein sequence ID" value="GJT79255.1"/>
    <property type="molecule type" value="Genomic_DNA"/>
</dbReference>
<name>A0ABQ5GV50_9ASTR</name>
<reference evidence="1" key="1">
    <citation type="journal article" date="2022" name="Int. J. Mol. Sci.">
        <title>Draft Genome of Tanacetum Coccineum: Genomic Comparison of Closely Related Tanacetum-Family Plants.</title>
        <authorList>
            <person name="Yamashiro T."/>
            <person name="Shiraishi A."/>
            <person name="Nakayama K."/>
            <person name="Satake H."/>
        </authorList>
    </citation>
    <scope>NUCLEOTIDE SEQUENCE</scope>
</reference>
<comment type="caution">
    <text evidence="1">The sequence shown here is derived from an EMBL/GenBank/DDBJ whole genome shotgun (WGS) entry which is preliminary data.</text>
</comment>
<keyword evidence="2" id="KW-1185">Reference proteome</keyword>
<dbReference type="Proteomes" id="UP001151760">
    <property type="component" value="Unassembled WGS sequence"/>
</dbReference>
<evidence type="ECO:0000313" key="1">
    <source>
        <dbReference type="EMBL" id="GJT79255.1"/>
    </source>
</evidence>
<evidence type="ECO:0000313" key="2">
    <source>
        <dbReference type="Proteomes" id="UP001151760"/>
    </source>
</evidence>
<organism evidence="1 2">
    <name type="scientific">Tanacetum coccineum</name>
    <dbReference type="NCBI Taxonomy" id="301880"/>
    <lineage>
        <taxon>Eukaryota</taxon>
        <taxon>Viridiplantae</taxon>
        <taxon>Streptophyta</taxon>
        <taxon>Embryophyta</taxon>
        <taxon>Tracheophyta</taxon>
        <taxon>Spermatophyta</taxon>
        <taxon>Magnoliopsida</taxon>
        <taxon>eudicotyledons</taxon>
        <taxon>Gunneridae</taxon>
        <taxon>Pentapetalae</taxon>
        <taxon>asterids</taxon>
        <taxon>campanulids</taxon>
        <taxon>Asterales</taxon>
        <taxon>Asteraceae</taxon>
        <taxon>Asteroideae</taxon>
        <taxon>Anthemideae</taxon>
        <taxon>Anthemidinae</taxon>
        <taxon>Tanacetum</taxon>
    </lineage>
</organism>